<keyword evidence="1" id="KW-0805">Transcription regulation</keyword>
<dbReference type="EMBL" id="CP020612">
    <property type="protein sequence ID" value="ARJ69092.1"/>
    <property type="molecule type" value="Genomic_DNA"/>
</dbReference>
<dbReference type="GO" id="GO:0006355">
    <property type="term" value="P:regulation of DNA-templated transcription"/>
    <property type="evidence" value="ECO:0007669"/>
    <property type="project" value="InterPro"/>
</dbReference>
<dbReference type="Gene3D" id="2.60.120.10">
    <property type="entry name" value="Jelly Rolls"/>
    <property type="match status" value="1"/>
</dbReference>
<name>A0A1W6CW43_9RHOB</name>
<evidence type="ECO:0000256" key="3">
    <source>
        <dbReference type="ARBA" id="ARBA00023163"/>
    </source>
</evidence>
<dbReference type="KEGG" id="pcon:B0A89_05085"/>
<dbReference type="InterPro" id="IPR036390">
    <property type="entry name" value="WH_DNA-bd_sf"/>
</dbReference>
<evidence type="ECO:0000313" key="6">
    <source>
        <dbReference type="Proteomes" id="UP000193017"/>
    </source>
</evidence>
<dbReference type="SUPFAM" id="SSF46785">
    <property type="entry name" value="Winged helix' DNA-binding domain"/>
    <property type="match status" value="1"/>
</dbReference>
<dbReference type="PROSITE" id="PS51063">
    <property type="entry name" value="HTH_CRP_2"/>
    <property type="match status" value="1"/>
</dbReference>
<keyword evidence="6" id="KW-1185">Reference proteome</keyword>
<dbReference type="Pfam" id="PF13545">
    <property type="entry name" value="HTH_Crp_2"/>
    <property type="match status" value="1"/>
</dbReference>
<evidence type="ECO:0000259" key="4">
    <source>
        <dbReference type="PROSITE" id="PS51063"/>
    </source>
</evidence>
<evidence type="ECO:0000256" key="1">
    <source>
        <dbReference type="ARBA" id="ARBA00023015"/>
    </source>
</evidence>
<dbReference type="RefSeq" id="WP_085377209.1">
    <property type="nucleotide sequence ID" value="NZ_CP020612.1"/>
</dbReference>
<evidence type="ECO:0000313" key="5">
    <source>
        <dbReference type="EMBL" id="ARJ69092.1"/>
    </source>
</evidence>
<dbReference type="InterPro" id="IPR018490">
    <property type="entry name" value="cNMP-bd_dom_sf"/>
</dbReference>
<dbReference type="InterPro" id="IPR014710">
    <property type="entry name" value="RmlC-like_jellyroll"/>
</dbReference>
<proteinExistence type="predicted"/>
<reference evidence="5 6" key="1">
    <citation type="submission" date="2017-03" db="EMBL/GenBank/DDBJ databases">
        <title>Genome sequence of Paracoccus contaminans isolated from a water microcosm.</title>
        <authorList>
            <person name="Aurass P."/>
            <person name="Karste S."/>
            <person name="Trost E."/>
            <person name="Glaeser S.P."/>
            <person name="Kaempfer P."/>
            <person name="Flieger A."/>
        </authorList>
    </citation>
    <scope>NUCLEOTIDE SEQUENCE [LARGE SCALE GENOMIC DNA]</scope>
    <source>
        <strain evidence="6">RKI 16-01929T\LMG 29738T\CCM 8701T\CIP 111112T</strain>
    </source>
</reference>
<keyword evidence="3" id="KW-0804">Transcription</keyword>
<keyword evidence="2" id="KW-0238">DNA-binding</keyword>
<organism evidence="5 6">
    <name type="scientific">Paracoccus contaminans</name>
    <dbReference type="NCBI Taxonomy" id="1945662"/>
    <lineage>
        <taxon>Bacteria</taxon>
        <taxon>Pseudomonadati</taxon>
        <taxon>Pseudomonadota</taxon>
        <taxon>Alphaproteobacteria</taxon>
        <taxon>Rhodobacterales</taxon>
        <taxon>Paracoccaceae</taxon>
        <taxon>Paracoccus</taxon>
    </lineage>
</organism>
<dbReference type="SUPFAM" id="SSF51206">
    <property type="entry name" value="cAMP-binding domain-like"/>
    <property type="match status" value="1"/>
</dbReference>
<dbReference type="Proteomes" id="UP000193017">
    <property type="component" value="Chromosome"/>
</dbReference>
<gene>
    <name evidence="5" type="ORF">B0A89_05085</name>
</gene>
<accession>A0A1W6CW43</accession>
<dbReference type="GO" id="GO:0003677">
    <property type="term" value="F:DNA binding"/>
    <property type="evidence" value="ECO:0007669"/>
    <property type="project" value="UniProtKB-KW"/>
</dbReference>
<sequence length="264" mass="29829">MSAGISLDQSYPNLFTPEDQVFVRALEDDPVSIPPRHALTLRGEPLSHAAYLTSGFAGRFRADWTGRRQLLSLHIPGDFIDLPSFMLFRLDHDIDSFNAITCARLHHDRIAQMRVTMPHLYDCFWRISLMDSAIQRYWAFRVGRLVGRARIANFFAEIFARMFARKLCGTDGFTLPLTQADIGEACGMTPVHANRMLGELREEGTCTLENGRLVIHDLRLLASVGQFEWDYLYLPPQAEAELADLLGAGATRQRRRAPAPAPRT</sequence>
<evidence type="ECO:0000256" key="2">
    <source>
        <dbReference type="ARBA" id="ARBA00023125"/>
    </source>
</evidence>
<dbReference type="AlphaFoldDB" id="A0A1W6CW43"/>
<feature type="domain" description="HTH crp-type" evidence="4">
    <location>
        <begin position="145"/>
        <end position="219"/>
    </location>
</feature>
<protein>
    <recommendedName>
        <fullName evidence="4">HTH crp-type domain-containing protein</fullName>
    </recommendedName>
</protein>
<dbReference type="SMART" id="SM00419">
    <property type="entry name" value="HTH_CRP"/>
    <property type="match status" value="1"/>
</dbReference>
<dbReference type="STRING" id="1945662.B0A89_05085"/>
<dbReference type="InterPro" id="IPR012318">
    <property type="entry name" value="HTH_CRP"/>
</dbReference>
<dbReference type="OrthoDB" id="7584044at2"/>